<dbReference type="Proteomes" id="UP000663851">
    <property type="component" value="Unassembled WGS sequence"/>
</dbReference>
<name>A0A821TQR6_9BILA</name>
<dbReference type="EMBL" id="CAJOBS010004153">
    <property type="protein sequence ID" value="CAF4875235.1"/>
    <property type="molecule type" value="Genomic_DNA"/>
</dbReference>
<accession>A0A821TQR6</accession>
<evidence type="ECO:0000313" key="2">
    <source>
        <dbReference type="EMBL" id="CAF4875235.1"/>
    </source>
</evidence>
<dbReference type="Proteomes" id="UP000663838">
    <property type="component" value="Unassembled WGS sequence"/>
</dbReference>
<evidence type="ECO:0000313" key="3">
    <source>
        <dbReference type="Proteomes" id="UP000663838"/>
    </source>
</evidence>
<reference evidence="2" key="1">
    <citation type="submission" date="2021-02" db="EMBL/GenBank/DDBJ databases">
        <authorList>
            <person name="Nowell W R."/>
        </authorList>
    </citation>
    <scope>NUCLEOTIDE SEQUENCE</scope>
</reference>
<dbReference type="PANTHER" id="PTHR47027:SF20">
    <property type="entry name" value="REVERSE TRANSCRIPTASE-LIKE PROTEIN WITH RNA-DIRECTED DNA POLYMERASE DOMAIN"/>
    <property type="match status" value="1"/>
</dbReference>
<dbReference type="PANTHER" id="PTHR47027">
    <property type="entry name" value="REVERSE TRANSCRIPTASE DOMAIN-CONTAINING PROTEIN"/>
    <property type="match status" value="1"/>
</dbReference>
<dbReference type="EMBL" id="CAJOBO010002719">
    <property type="protein sequence ID" value="CAF4465014.1"/>
    <property type="molecule type" value="Genomic_DNA"/>
</dbReference>
<proteinExistence type="predicted"/>
<evidence type="ECO:0000313" key="1">
    <source>
        <dbReference type="EMBL" id="CAF4465014.1"/>
    </source>
</evidence>
<sequence length="158" mass="18138">MVNSPKVLTSKLVLFKRGITQEASITGIKLAHGNHDSYHSSREKYEKFNILASIYVDDLIPIDQRLDNEIEGRLTKATAAFYMLRSVIWYRKSVSVNAKLRIFRVCVLPVLLYGSEVWALTIAQENRINIFYMKYLRKILGLNLGDRVSNVRIMEVSG</sequence>
<comment type="caution">
    <text evidence="2">The sequence shown here is derived from an EMBL/GenBank/DDBJ whole genome shotgun (WGS) entry which is preliminary data.</text>
</comment>
<dbReference type="AlphaFoldDB" id="A0A821TQR6"/>
<organism evidence="2 3">
    <name type="scientific">Rotaria socialis</name>
    <dbReference type="NCBI Taxonomy" id="392032"/>
    <lineage>
        <taxon>Eukaryota</taxon>
        <taxon>Metazoa</taxon>
        <taxon>Spiralia</taxon>
        <taxon>Gnathifera</taxon>
        <taxon>Rotifera</taxon>
        <taxon>Eurotatoria</taxon>
        <taxon>Bdelloidea</taxon>
        <taxon>Philodinida</taxon>
        <taxon>Philodinidae</taxon>
        <taxon>Rotaria</taxon>
    </lineage>
</organism>
<evidence type="ECO:0008006" key="4">
    <source>
        <dbReference type="Google" id="ProtNLM"/>
    </source>
</evidence>
<protein>
    <recommendedName>
        <fullName evidence="4">Reverse transcriptase</fullName>
    </recommendedName>
</protein>
<gene>
    <name evidence="1" type="ORF">HFQ381_LOCUS24973</name>
    <name evidence="2" type="ORF">TOA249_LOCUS28812</name>
</gene>